<feature type="transmembrane region" description="Helical" evidence="6">
    <location>
        <begin position="300"/>
        <end position="321"/>
    </location>
</feature>
<evidence type="ECO:0000256" key="4">
    <source>
        <dbReference type="ARBA" id="ARBA00022989"/>
    </source>
</evidence>
<evidence type="ECO:0000256" key="3">
    <source>
        <dbReference type="ARBA" id="ARBA00022692"/>
    </source>
</evidence>
<feature type="transmembrane region" description="Helical" evidence="6">
    <location>
        <begin position="131"/>
        <end position="153"/>
    </location>
</feature>
<evidence type="ECO:0000256" key="5">
    <source>
        <dbReference type="ARBA" id="ARBA00023136"/>
    </source>
</evidence>
<dbReference type="CDD" id="cd17319">
    <property type="entry name" value="MFS_ExuT_GudP_like"/>
    <property type="match status" value="1"/>
</dbReference>
<dbReference type="InterPro" id="IPR020846">
    <property type="entry name" value="MFS_dom"/>
</dbReference>
<dbReference type="EMBL" id="JAQQEZ010000019">
    <property type="protein sequence ID" value="MFM0004343.1"/>
    <property type="molecule type" value="Genomic_DNA"/>
</dbReference>
<evidence type="ECO:0000313" key="9">
    <source>
        <dbReference type="Proteomes" id="UP001629230"/>
    </source>
</evidence>
<feature type="transmembrane region" description="Helical" evidence="6">
    <location>
        <begin position="333"/>
        <end position="353"/>
    </location>
</feature>
<feature type="transmembrane region" description="Helical" evidence="6">
    <location>
        <begin position="75"/>
        <end position="95"/>
    </location>
</feature>
<feature type="transmembrane region" description="Helical" evidence="6">
    <location>
        <begin position="165"/>
        <end position="188"/>
    </location>
</feature>
<dbReference type="Proteomes" id="UP001629230">
    <property type="component" value="Unassembled WGS sequence"/>
</dbReference>
<proteinExistence type="predicted"/>
<keyword evidence="9" id="KW-1185">Reference proteome</keyword>
<evidence type="ECO:0000313" key="8">
    <source>
        <dbReference type="EMBL" id="MFM0004343.1"/>
    </source>
</evidence>
<sequence>MKMPQGTLAEERVAGMPSSVDTAATAPADVERTFGRIAKRIIPFLFLCYVLNYIDRVNISFAHLQFKTDIGLTEAAYGLGVGVFYIGYVLFEVPSNLLLRRIGPRRTIARIMVLWGLVSISMMLVRNPTQFYVARIALGVAEAGFFPGIIYYLTTWFPNRYRARVLSAFVLGIAVAGITGGPVSGWILSNAEGWQALHAWQWLFLLEGIPPVLVGVCALWYLPDSPETTKWLSAHEKAIVVRELEAVPGSTSHQISHFGAALRNWRVYVCAFGYFTITWAGSVLNFWAPSVIRQAGVANPFHIGLLSAVPYFIGAIGMLAVSRHSDARDERRLHFACCALVSALGAVLLGAAHSSFGPAIAGLALVAIGYLTCTAIFWTIPATFLSGTASAGSIALISSIGQLGSLTAPTAIGSLTAVTHSISAGSYLAAFVLTCGATVIAVAMRNGVAK</sequence>
<keyword evidence="5 6" id="KW-0472">Membrane</keyword>
<protein>
    <submittedName>
        <fullName evidence="8">MFS transporter</fullName>
    </submittedName>
</protein>
<feature type="transmembrane region" description="Helical" evidence="6">
    <location>
        <begin position="200"/>
        <end position="222"/>
    </location>
</feature>
<feature type="transmembrane region" description="Helical" evidence="6">
    <location>
        <begin position="359"/>
        <end position="380"/>
    </location>
</feature>
<feature type="transmembrane region" description="Helical" evidence="6">
    <location>
        <begin position="41"/>
        <end position="63"/>
    </location>
</feature>
<organism evidence="8 9">
    <name type="scientific">Paraburkholderia dipogonis</name>
    <dbReference type="NCBI Taxonomy" id="1211383"/>
    <lineage>
        <taxon>Bacteria</taxon>
        <taxon>Pseudomonadati</taxon>
        <taxon>Pseudomonadota</taxon>
        <taxon>Betaproteobacteria</taxon>
        <taxon>Burkholderiales</taxon>
        <taxon>Burkholderiaceae</taxon>
        <taxon>Paraburkholderia</taxon>
    </lineage>
</organism>
<keyword evidence="4 6" id="KW-1133">Transmembrane helix</keyword>
<comment type="subcellular location">
    <subcellularLocation>
        <location evidence="1">Membrane</location>
        <topology evidence="1">Multi-pass membrane protein</topology>
    </subcellularLocation>
</comment>
<feature type="transmembrane region" description="Helical" evidence="6">
    <location>
        <begin position="424"/>
        <end position="444"/>
    </location>
</feature>
<feature type="domain" description="Major facilitator superfamily (MFS) profile" evidence="7">
    <location>
        <begin position="41"/>
        <end position="450"/>
    </location>
</feature>
<evidence type="ECO:0000256" key="2">
    <source>
        <dbReference type="ARBA" id="ARBA00022448"/>
    </source>
</evidence>
<name>A0ABW9AWI7_9BURK</name>
<evidence type="ECO:0000256" key="6">
    <source>
        <dbReference type="SAM" id="Phobius"/>
    </source>
</evidence>
<reference evidence="8 9" key="1">
    <citation type="journal article" date="2024" name="Chem. Sci.">
        <title>Discovery of megapolipeptins by genome mining of a Burkholderiales bacteria collection.</title>
        <authorList>
            <person name="Paulo B.S."/>
            <person name="Recchia M.J.J."/>
            <person name="Lee S."/>
            <person name="Fergusson C.H."/>
            <person name="Romanowski S.B."/>
            <person name="Hernandez A."/>
            <person name="Krull N."/>
            <person name="Liu D.Y."/>
            <person name="Cavanagh H."/>
            <person name="Bos A."/>
            <person name="Gray C.A."/>
            <person name="Murphy B.T."/>
            <person name="Linington R.G."/>
            <person name="Eustaquio A.S."/>
        </authorList>
    </citation>
    <scope>NUCLEOTIDE SEQUENCE [LARGE SCALE GENOMIC DNA]</scope>
    <source>
        <strain evidence="8 9">RL17-350-BIC-A</strain>
    </source>
</reference>
<keyword evidence="2" id="KW-0813">Transport</keyword>
<dbReference type="Pfam" id="PF07690">
    <property type="entry name" value="MFS_1"/>
    <property type="match status" value="1"/>
</dbReference>
<gene>
    <name evidence="8" type="ORF">PQR57_25380</name>
</gene>
<dbReference type="Gene3D" id="1.20.1250.20">
    <property type="entry name" value="MFS general substrate transporter like domains"/>
    <property type="match status" value="2"/>
</dbReference>
<dbReference type="InterPro" id="IPR011701">
    <property type="entry name" value="MFS"/>
</dbReference>
<dbReference type="PANTHER" id="PTHR43791:SF36">
    <property type="entry name" value="TRANSPORTER, PUTATIVE (AFU_ORTHOLOGUE AFUA_6G08340)-RELATED"/>
    <property type="match status" value="1"/>
</dbReference>
<dbReference type="InterPro" id="IPR036259">
    <property type="entry name" value="MFS_trans_sf"/>
</dbReference>
<accession>A0ABW9AWI7</accession>
<feature type="transmembrane region" description="Helical" evidence="6">
    <location>
        <begin position="267"/>
        <end position="288"/>
    </location>
</feature>
<comment type="caution">
    <text evidence="8">The sequence shown here is derived from an EMBL/GenBank/DDBJ whole genome shotgun (WGS) entry which is preliminary data.</text>
</comment>
<evidence type="ECO:0000256" key="1">
    <source>
        <dbReference type="ARBA" id="ARBA00004141"/>
    </source>
</evidence>
<feature type="transmembrane region" description="Helical" evidence="6">
    <location>
        <begin position="107"/>
        <end position="125"/>
    </location>
</feature>
<evidence type="ECO:0000259" key="7">
    <source>
        <dbReference type="PROSITE" id="PS50850"/>
    </source>
</evidence>
<feature type="transmembrane region" description="Helical" evidence="6">
    <location>
        <begin position="392"/>
        <end position="412"/>
    </location>
</feature>
<dbReference type="PROSITE" id="PS50850">
    <property type="entry name" value="MFS"/>
    <property type="match status" value="1"/>
</dbReference>
<keyword evidence="3 6" id="KW-0812">Transmembrane</keyword>
<dbReference type="SUPFAM" id="SSF103473">
    <property type="entry name" value="MFS general substrate transporter"/>
    <property type="match status" value="1"/>
</dbReference>
<dbReference type="PANTHER" id="PTHR43791">
    <property type="entry name" value="PERMEASE-RELATED"/>
    <property type="match status" value="1"/>
</dbReference>